<accession>A0A9W4CXM3</accession>
<protein>
    <submittedName>
        <fullName evidence="1">BgTH12-06432</fullName>
    </submittedName>
</protein>
<reference evidence="1" key="1">
    <citation type="submission" date="2020-10" db="EMBL/GenBank/DDBJ databases">
        <authorList>
            <person name="Muller C M."/>
        </authorList>
    </citation>
    <scope>NUCLEOTIDE SEQUENCE</scope>
    <source>
        <strain evidence="1">THUN-12</strain>
    </source>
</reference>
<dbReference type="Proteomes" id="UP000683417">
    <property type="component" value="Unassembled WGS sequence"/>
</dbReference>
<gene>
    <name evidence="1" type="ORF">BGTH12_LOCUS2083</name>
</gene>
<dbReference type="EMBL" id="CAJHIT010000004">
    <property type="protein sequence ID" value="CAD6500725.1"/>
    <property type="molecule type" value="Genomic_DNA"/>
</dbReference>
<proteinExistence type="predicted"/>
<name>A0A9W4CXM3_BLUGR</name>
<dbReference type="AlphaFoldDB" id="A0A9W4CXM3"/>
<evidence type="ECO:0000313" key="1">
    <source>
        <dbReference type="EMBL" id="CAD6500725.1"/>
    </source>
</evidence>
<evidence type="ECO:0000313" key="2">
    <source>
        <dbReference type="Proteomes" id="UP000683417"/>
    </source>
</evidence>
<comment type="caution">
    <text evidence="1">The sequence shown here is derived from an EMBL/GenBank/DDBJ whole genome shotgun (WGS) entry which is preliminary data.</text>
</comment>
<sequence>MTTIKPVEDLTLTPLKLWVFFSLGKYRENSSHRTSKV</sequence>
<organism evidence="1 2">
    <name type="scientific">Blumeria graminis f. sp. triticale</name>
    <dbReference type="NCBI Taxonomy" id="1689686"/>
    <lineage>
        <taxon>Eukaryota</taxon>
        <taxon>Fungi</taxon>
        <taxon>Dikarya</taxon>
        <taxon>Ascomycota</taxon>
        <taxon>Pezizomycotina</taxon>
        <taxon>Leotiomycetes</taxon>
        <taxon>Erysiphales</taxon>
        <taxon>Erysiphaceae</taxon>
        <taxon>Blumeria</taxon>
    </lineage>
</organism>